<dbReference type="PANTHER" id="PTHR43883">
    <property type="entry name" value="SLR0207 PROTEIN"/>
    <property type="match status" value="1"/>
</dbReference>
<dbReference type="PANTHER" id="PTHR43883:SF1">
    <property type="entry name" value="GLUCONOKINASE"/>
    <property type="match status" value="1"/>
</dbReference>
<dbReference type="InterPro" id="IPR052732">
    <property type="entry name" value="Cell-binding_unc_protein"/>
</dbReference>
<evidence type="ECO:0008006" key="3">
    <source>
        <dbReference type="Google" id="ProtNLM"/>
    </source>
</evidence>
<dbReference type="RefSeq" id="WP_169463615.1">
    <property type="nucleotide sequence ID" value="NZ_JABBGG010000001.1"/>
</dbReference>
<reference evidence="1 2" key="1">
    <citation type="submission" date="2020-04" db="EMBL/GenBank/DDBJ databases">
        <title>Massilia sp. RP-1-19 isolated from soil.</title>
        <authorList>
            <person name="Dahal R.H."/>
        </authorList>
    </citation>
    <scope>NUCLEOTIDE SEQUENCE [LARGE SCALE GENOMIC DNA]</scope>
    <source>
        <strain evidence="1 2">RP-1-19</strain>
    </source>
</reference>
<proteinExistence type="predicted"/>
<protein>
    <recommendedName>
        <fullName evidence="3">Aminoglycoside phosphotransferase domain-containing protein</fullName>
    </recommendedName>
</protein>
<dbReference type="EMBL" id="JABBGG010000001">
    <property type="protein sequence ID" value="NML59929.1"/>
    <property type="molecule type" value="Genomic_DNA"/>
</dbReference>
<organism evidence="1 2">
    <name type="scientific">Massilia polaris</name>
    <dbReference type="NCBI Taxonomy" id="2728846"/>
    <lineage>
        <taxon>Bacteria</taxon>
        <taxon>Pseudomonadati</taxon>
        <taxon>Pseudomonadota</taxon>
        <taxon>Betaproteobacteria</taxon>
        <taxon>Burkholderiales</taxon>
        <taxon>Oxalobacteraceae</taxon>
        <taxon>Telluria group</taxon>
        <taxon>Massilia</taxon>
    </lineage>
</organism>
<accession>A0A848HIE6</accession>
<dbReference type="Proteomes" id="UP000583752">
    <property type="component" value="Unassembled WGS sequence"/>
</dbReference>
<dbReference type="AlphaFoldDB" id="A0A848HIE6"/>
<sequence length="346" mass="39626">MSNIRDQPAEPVPLEAKLTFLRQPSSYPEAPYRVEALETHMAWVFLTTRHAYKLKKPVCYDAIDFRTIAARRHFCEEEVRLNRRLAPDVYLGVVPLTLNTDHHLEVGGNGEVVDWLVRMHRLPGEFMLDYVLRHGHASARDMQCIASRLVAFFQSLPPVDIDGSAYRDRYARQIAACAHELLQPAYRLPAAQVRLVCHRQHSALDRMAARIDWRVADGLVIEGHGDLRPEHICLYPAPAIIDCLEFSRTLRIVDRADEIAFLALETERLGAPALAATLVQQYRALSHDRPTPGLLHFYQGYRALVRATLAVAHLKEARFRYSPKWAASAMNYLQLAERHQNWRVRS</sequence>
<name>A0A848HIE6_9BURK</name>
<dbReference type="InterPro" id="IPR011009">
    <property type="entry name" value="Kinase-like_dom_sf"/>
</dbReference>
<evidence type="ECO:0000313" key="1">
    <source>
        <dbReference type="EMBL" id="NML59929.1"/>
    </source>
</evidence>
<dbReference type="SUPFAM" id="SSF56112">
    <property type="entry name" value="Protein kinase-like (PK-like)"/>
    <property type="match status" value="1"/>
</dbReference>
<comment type="caution">
    <text evidence="1">The sequence shown here is derived from an EMBL/GenBank/DDBJ whole genome shotgun (WGS) entry which is preliminary data.</text>
</comment>
<gene>
    <name evidence="1" type="ORF">HHL21_02280</name>
</gene>
<keyword evidence="2" id="KW-1185">Reference proteome</keyword>
<evidence type="ECO:0000313" key="2">
    <source>
        <dbReference type="Proteomes" id="UP000583752"/>
    </source>
</evidence>